<dbReference type="Proteomes" id="UP000011082">
    <property type="component" value="Unassembled WGS sequence"/>
</dbReference>
<evidence type="ECO:0000313" key="2">
    <source>
        <dbReference type="Proteomes" id="UP000011082"/>
    </source>
</evidence>
<sequence length="948" mass="111107">MSLQKTRKISKSELILRITDPKTRKTTLESLKRSMHIKIPKSYFTSEERNSIISEMNASKKEKPVLQDQFDCRGFVKICYNKPKHVVERSLKYIPLMPTDLCFEDQNMQIFYLSVILRQCLNLKTEYNLMLLLETLYCEATDRSFLKYCVCRISKKTLVAFLQSNICNFKLIKEFVGFLAPKLQPNVVEAWFENDFEFIDELFRNMDVMKLRHDLPFDNRAFDYFLQFKIFRKAIFNDNMSKKFIIEMKEYANRDDFEYFYRQLGIARKLNACCKTKPKDNSEFVFFNAFDKKNQIYSNLLKIRHYQTRIGHNAILNVFINNNVRDICEYVNVYDVVLSIIEDTIVFNSARIKSFEGDAELADKTDYQEAKLLNDTLFGILKKNEDVFRTVVRHFYHPKDQLLQDLLTGHFNFTARDATKYINFGYENELMIFYRTKPVQELLELVDDWNREFFLKLFCSIQLDAGNAVPIMNFIQKSGLTPCNDLIVGIYDKILDISSIQIFDSLAESLKIIYVLRNKDFRREFVTRLLKSHHSTTHSSLCYSAWIYEIFSVDSALRASFVKEATNKNPFFRIAVLENIEFDPNNIIESLFTNSFILKQDALYLFAENFERLLDQILKTLSKEEIMSLSEKDYVFRKYFVSKASNDNRIRLNLENDVEFGTLEKISFVMSYNLSNRYLCYIIFDKILHILTSGTSTQRMLVLTYINPLTLTKTHILKFINALIPLLNSSNSTVCKLSKVKFNQIRVETIEVQNILSEIVQTFLDRSYFKTFLQSFKSIQFNNYLCFNSLNILLQLFLRSLDENTIECFNVLKRLINIIKEKDIKHVSNLVFRNMSLFVVSNNYSTLDALEVASQFCFYTQFEDFDVLLQNLNSLRICNYLVEILKMKGDSALNDKIICHALSNAKAHGDKESSIVVEPAFVAAACELAEFSKHLNVFIPLIKKTVSK</sequence>
<keyword evidence="2" id="KW-1185">Reference proteome</keyword>
<proteinExistence type="predicted"/>
<name>L2GP96_VITCO</name>
<dbReference type="RefSeq" id="XP_007603851.1">
    <property type="nucleotide sequence ID" value="XM_007603789.1"/>
</dbReference>
<accession>L2GP96</accession>
<organism evidence="1 2">
    <name type="scientific">Vittaforma corneae (strain ATCC 50505)</name>
    <name type="common">Microsporidian parasite</name>
    <name type="synonym">Nosema corneum</name>
    <dbReference type="NCBI Taxonomy" id="993615"/>
    <lineage>
        <taxon>Eukaryota</taxon>
        <taxon>Fungi</taxon>
        <taxon>Fungi incertae sedis</taxon>
        <taxon>Microsporidia</taxon>
        <taxon>Nosematidae</taxon>
        <taxon>Vittaforma</taxon>
    </lineage>
</organism>
<dbReference type="OrthoDB" id="5148094at2759"/>
<dbReference type="HOGENOM" id="CLU_310390_0_0_1"/>
<dbReference type="InParanoid" id="L2GP96"/>
<protein>
    <submittedName>
        <fullName evidence="1">Uncharacterized protein</fullName>
    </submittedName>
</protein>
<evidence type="ECO:0000313" key="1">
    <source>
        <dbReference type="EMBL" id="ELA42646.1"/>
    </source>
</evidence>
<dbReference type="STRING" id="993615.L2GP96"/>
<dbReference type="GeneID" id="19881116"/>
<dbReference type="VEuPathDB" id="MicrosporidiaDB:VICG_00398"/>
<dbReference type="EMBL" id="JH370131">
    <property type="protein sequence ID" value="ELA42646.1"/>
    <property type="molecule type" value="Genomic_DNA"/>
</dbReference>
<dbReference type="AlphaFoldDB" id="L2GP96"/>
<gene>
    <name evidence="1" type="ORF">VICG_00398</name>
</gene>
<reference evidence="2" key="1">
    <citation type="submission" date="2011-05" db="EMBL/GenBank/DDBJ databases">
        <title>The genome sequence of Vittaforma corneae strain ATCC 50505.</title>
        <authorList>
            <consortium name="The Broad Institute Genome Sequencing Platform"/>
            <person name="Cuomo C."/>
            <person name="Didier E."/>
            <person name="Bowers L."/>
            <person name="Young S.K."/>
            <person name="Zeng Q."/>
            <person name="Gargeya S."/>
            <person name="Fitzgerald M."/>
            <person name="Haas B."/>
            <person name="Abouelleil A."/>
            <person name="Alvarado L."/>
            <person name="Arachchi H.M."/>
            <person name="Berlin A."/>
            <person name="Chapman S.B."/>
            <person name="Gearin G."/>
            <person name="Goldberg J."/>
            <person name="Griggs A."/>
            <person name="Gujja S."/>
            <person name="Hansen M."/>
            <person name="Heiman D."/>
            <person name="Howarth C."/>
            <person name="Larimer J."/>
            <person name="Lui A."/>
            <person name="MacDonald P.J.P."/>
            <person name="McCowen C."/>
            <person name="Montmayeur A."/>
            <person name="Murphy C."/>
            <person name="Neiman D."/>
            <person name="Pearson M."/>
            <person name="Priest M."/>
            <person name="Roberts A."/>
            <person name="Saif S."/>
            <person name="Shea T."/>
            <person name="Sisk P."/>
            <person name="Stolte C."/>
            <person name="Sykes S."/>
            <person name="Wortman J."/>
            <person name="Nusbaum C."/>
            <person name="Birren B."/>
        </authorList>
    </citation>
    <scope>NUCLEOTIDE SEQUENCE [LARGE SCALE GENOMIC DNA]</scope>
    <source>
        <strain evidence="2">ATCC 50505</strain>
    </source>
</reference>